<evidence type="ECO:0000313" key="2">
    <source>
        <dbReference type="Proteomes" id="UP001054857"/>
    </source>
</evidence>
<dbReference type="AlphaFoldDB" id="A0AAD3E3N3"/>
<proteinExistence type="predicted"/>
<organism evidence="1 2">
    <name type="scientific">Astrephomene gubernaculifera</name>
    <dbReference type="NCBI Taxonomy" id="47775"/>
    <lineage>
        <taxon>Eukaryota</taxon>
        <taxon>Viridiplantae</taxon>
        <taxon>Chlorophyta</taxon>
        <taxon>core chlorophytes</taxon>
        <taxon>Chlorophyceae</taxon>
        <taxon>CS clade</taxon>
        <taxon>Chlamydomonadales</taxon>
        <taxon>Astrephomenaceae</taxon>
        <taxon>Astrephomene</taxon>
    </lineage>
</organism>
<protein>
    <submittedName>
        <fullName evidence="1">Uncharacterized protein</fullName>
    </submittedName>
</protein>
<feature type="non-terminal residue" evidence="1">
    <location>
        <position position="1"/>
    </location>
</feature>
<dbReference type="Proteomes" id="UP001054857">
    <property type="component" value="Unassembled WGS sequence"/>
</dbReference>
<evidence type="ECO:0000313" key="1">
    <source>
        <dbReference type="EMBL" id="GFR53095.1"/>
    </source>
</evidence>
<name>A0AAD3E3N3_9CHLO</name>
<keyword evidence="2" id="KW-1185">Reference proteome</keyword>
<dbReference type="EMBL" id="BMAR01000088">
    <property type="protein sequence ID" value="GFR53095.1"/>
    <property type="molecule type" value="Genomic_DNA"/>
</dbReference>
<feature type="non-terminal residue" evidence="1">
    <location>
        <position position="211"/>
    </location>
</feature>
<reference evidence="1 2" key="1">
    <citation type="journal article" date="2021" name="Sci. Rep.">
        <title>Genome sequencing of the multicellular alga Astrephomene provides insights into convergent evolution of germ-soma differentiation.</title>
        <authorList>
            <person name="Yamashita S."/>
            <person name="Yamamoto K."/>
            <person name="Matsuzaki R."/>
            <person name="Suzuki S."/>
            <person name="Yamaguchi H."/>
            <person name="Hirooka S."/>
            <person name="Minakuchi Y."/>
            <person name="Miyagishima S."/>
            <person name="Kawachi M."/>
            <person name="Toyoda A."/>
            <person name="Nozaki H."/>
        </authorList>
    </citation>
    <scope>NUCLEOTIDE SEQUENCE [LARGE SCALE GENOMIC DNA]</scope>
    <source>
        <strain evidence="1 2">NIES-4017</strain>
    </source>
</reference>
<accession>A0AAD3E3N3</accession>
<comment type="caution">
    <text evidence="1">The sequence shown here is derived from an EMBL/GenBank/DDBJ whole genome shotgun (WGS) entry which is preliminary data.</text>
</comment>
<gene>
    <name evidence="1" type="ORF">Agub_g15806</name>
</gene>
<sequence length="211" mass="23647">TAALSGYSVTVITSAGTSLYMITELSGAPRWKEYEYHVCSDERCTGHLFGKPPNDGSAQEMECPHCGKPRYKTLQLGGKTVTEPASWFVYFGVEEVIRSEFFGNPEFCKQRGNFRGEDAPGSSMWHGDWANRARSYKDGVIFQHDSSIYDIGIDWITPYNSTQHSVGIVFIRCADVNPRDKGKSWNQHVIAIIPGPRIPSTLNPYMKIIVD</sequence>